<feature type="compositionally biased region" description="Pro residues" evidence="1">
    <location>
        <begin position="31"/>
        <end position="51"/>
    </location>
</feature>
<sequence>MGYAFWSSWRGWALLAAVGGSAWLSGCKTPMPAPAPAPAPSTRPAPAPAPSTPTARTPAEFRLQAARRLVEANPSMTYLEDAPEPLLAIPVLEAELDADGRVLKINVLRYPSQAKDTTQLAIDAMKRAAPYGDMRRLPKPWRYSEAFLFDDNRRFKPRTLDE</sequence>
<reference evidence="2 3" key="1">
    <citation type="submission" date="2021-04" db="EMBL/GenBank/DDBJ databases">
        <title>The genome sequence of Ideonella sp. 3Y2.</title>
        <authorList>
            <person name="Liu Y."/>
        </authorList>
    </citation>
    <scope>NUCLEOTIDE SEQUENCE [LARGE SCALE GENOMIC DNA]</scope>
    <source>
        <strain evidence="2 3">3Y2</strain>
    </source>
</reference>
<dbReference type="Gene3D" id="3.30.1150.10">
    <property type="match status" value="1"/>
</dbReference>
<comment type="caution">
    <text evidence="2">The sequence shown here is derived from an EMBL/GenBank/DDBJ whole genome shotgun (WGS) entry which is preliminary data.</text>
</comment>
<gene>
    <name evidence="2" type="ORF">KAK03_18145</name>
</gene>
<evidence type="ECO:0008006" key="4">
    <source>
        <dbReference type="Google" id="ProtNLM"/>
    </source>
</evidence>
<dbReference type="Proteomes" id="UP000676246">
    <property type="component" value="Unassembled WGS sequence"/>
</dbReference>
<keyword evidence="3" id="KW-1185">Reference proteome</keyword>
<dbReference type="EMBL" id="JAGQDD010000016">
    <property type="protein sequence ID" value="MBQ0932404.1"/>
    <property type="molecule type" value="Genomic_DNA"/>
</dbReference>
<protein>
    <recommendedName>
        <fullName evidence="4">TonB C-terminal domain-containing protein</fullName>
    </recommendedName>
</protein>
<proteinExistence type="predicted"/>
<organism evidence="2 3">
    <name type="scientific">Ideonella alba</name>
    <dbReference type="NCBI Taxonomy" id="2824118"/>
    <lineage>
        <taxon>Bacteria</taxon>
        <taxon>Pseudomonadati</taxon>
        <taxon>Pseudomonadota</taxon>
        <taxon>Betaproteobacteria</taxon>
        <taxon>Burkholderiales</taxon>
        <taxon>Sphaerotilaceae</taxon>
        <taxon>Ideonella</taxon>
    </lineage>
</organism>
<accession>A0A941BML9</accession>
<dbReference type="AlphaFoldDB" id="A0A941BML9"/>
<evidence type="ECO:0000313" key="3">
    <source>
        <dbReference type="Proteomes" id="UP000676246"/>
    </source>
</evidence>
<feature type="region of interest" description="Disordered" evidence="1">
    <location>
        <begin position="30"/>
        <end position="56"/>
    </location>
</feature>
<evidence type="ECO:0000256" key="1">
    <source>
        <dbReference type="SAM" id="MobiDB-lite"/>
    </source>
</evidence>
<name>A0A941BML9_9BURK</name>
<evidence type="ECO:0000313" key="2">
    <source>
        <dbReference type="EMBL" id="MBQ0932404.1"/>
    </source>
</evidence>